<feature type="transmembrane region" description="Helical" evidence="1">
    <location>
        <begin position="289"/>
        <end position="309"/>
    </location>
</feature>
<evidence type="ECO:0000313" key="2">
    <source>
        <dbReference type="EMBL" id="CAA3028473.1"/>
    </source>
</evidence>
<organism evidence="2 3">
    <name type="scientific">Olea europaea subsp. europaea</name>
    <dbReference type="NCBI Taxonomy" id="158383"/>
    <lineage>
        <taxon>Eukaryota</taxon>
        <taxon>Viridiplantae</taxon>
        <taxon>Streptophyta</taxon>
        <taxon>Embryophyta</taxon>
        <taxon>Tracheophyta</taxon>
        <taxon>Spermatophyta</taxon>
        <taxon>Magnoliopsida</taxon>
        <taxon>eudicotyledons</taxon>
        <taxon>Gunneridae</taxon>
        <taxon>Pentapetalae</taxon>
        <taxon>asterids</taxon>
        <taxon>lamiids</taxon>
        <taxon>Lamiales</taxon>
        <taxon>Oleaceae</taxon>
        <taxon>Oleeae</taxon>
        <taxon>Olea</taxon>
    </lineage>
</organism>
<dbReference type="OrthoDB" id="913278at2759"/>
<keyword evidence="3" id="KW-1185">Reference proteome</keyword>
<evidence type="ECO:0000256" key="1">
    <source>
        <dbReference type="SAM" id="Phobius"/>
    </source>
</evidence>
<protein>
    <submittedName>
        <fullName evidence="2">Uncharacterized protein LOC111400645</fullName>
    </submittedName>
</protein>
<dbReference type="EMBL" id="CACTIH010009254">
    <property type="protein sequence ID" value="CAA3028473.1"/>
    <property type="molecule type" value="Genomic_DNA"/>
</dbReference>
<proteinExistence type="predicted"/>
<feature type="transmembrane region" description="Helical" evidence="1">
    <location>
        <begin position="367"/>
        <end position="393"/>
    </location>
</feature>
<reference evidence="2 3" key="1">
    <citation type="submission" date="2019-12" db="EMBL/GenBank/DDBJ databases">
        <authorList>
            <person name="Alioto T."/>
            <person name="Alioto T."/>
            <person name="Gomez Garrido J."/>
        </authorList>
    </citation>
    <scope>NUCLEOTIDE SEQUENCE [LARGE SCALE GENOMIC DNA]</scope>
</reference>
<comment type="caution">
    <text evidence="2">The sequence shown here is derived from an EMBL/GenBank/DDBJ whole genome shotgun (WGS) entry which is preliminary data.</text>
</comment>
<keyword evidence="1" id="KW-1133">Transmembrane helix</keyword>
<dbReference type="PANTHER" id="PTHR35307:SF3">
    <property type="entry name" value="DUF4220 DOMAIN-CONTAINING PROTEIN"/>
    <property type="match status" value="1"/>
</dbReference>
<accession>A0A8S0V4X0</accession>
<feature type="transmembrane region" description="Helical" evidence="1">
    <location>
        <begin position="132"/>
        <end position="155"/>
    </location>
</feature>
<dbReference type="Proteomes" id="UP000594638">
    <property type="component" value="Unassembled WGS sequence"/>
</dbReference>
<sequence length="592" mass="66976">MGSSNCPGLISLDECRNYCNDDYELREQKKLDSTMPWIGMYIAAASVVCAIAMAADAFCGFRNKRLWFPCKYFSLNATSLTLLAITLKLPVDITAFVLGNYDKIAWVCSPILMSTSMGNFMIALGSMNGNEILLNMTALGILIITVIVNICIRIIQMRDFDVIEILGEAIAATVFMFLSLVIFVSLSLTVPTTRIYLESKYNEMHKIVLDKEKVEWRKFTVDNLRLVVKKYWVMAVTGNPQFVIARSVFSATSGVMCLLIALTLVEAHIRMPIVYKGFGRVYSAYKWSIDWIIVTQSIGVAVGIIAPAFRWFTAASFKSSELGSKSFRDEFKIETYWIQSLVDWRERSLPIHFPHHKCRKLFQDAKWLILNFCIGVQILIVLVGKLFLLISALCLHHINTLKLFINDAVKIKKRSESGEGTQLDLSKYVLLLEGEAEVPKRVLKNICNEVDKLMQKSKRKYPKNLIELLNKSTNFNGVREFDSNEIPRLNSAAEPPNCWSLPVVTLTSIAISLPNIPNDRVNQLVRCVGEGLLLLKLIEKSLDRNGALVNIRNAADVVWVEVELHRKWLDKDLHKSYLQGRTSGETLGRVLQ</sequence>
<keyword evidence="1" id="KW-0472">Membrane</keyword>
<evidence type="ECO:0000313" key="3">
    <source>
        <dbReference type="Proteomes" id="UP000594638"/>
    </source>
</evidence>
<gene>
    <name evidence="2" type="ORF">OLEA9_A106429</name>
</gene>
<feature type="transmembrane region" description="Helical" evidence="1">
    <location>
        <begin position="248"/>
        <end position="269"/>
    </location>
</feature>
<name>A0A8S0V4X0_OLEEU</name>
<feature type="transmembrane region" description="Helical" evidence="1">
    <location>
        <begin position="104"/>
        <end position="125"/>
    </location>
</feature>
<feature type="transmembrane region" description="Helical" evidence="1">
    <location>
        <begin position="38"/>
        <end position="61"/>
    </location>
</feature>
<dbReference type="PANTHER" id="PTHR35307">
    <property type="entry name" value="PROTEIN, PUTATIVE-RELATED"/>
    <property type="match status" value="1"/>
</dbReference>
<feature type="transmembrane region" description="Helical" evidence="1">
    <location>
        <begin position="73"/>
        <end position="98"/>
    </location>
</feature>
<dbReference type="AlphaFoldDB" id="A0A8S0V4X0"/>
<keyword evidence="1" id="KW-0812">Transmembrane</keyword>
<feature type="transmembrane region" description="Helical" evidence="1">
    <location>
        <begin position="175"/>
        <end position="197"/>
    </location>
</feature>
<dbReference type="Gramene" id="OE9A106429T1">
    <property type="protein sequence ID" value="OE9A106429C1"/>
    <property type="gene ID" value="OE9A106429"/>
</dbReference>